<comment type="similarity">
    <text evidence="4">Belongs to the D-isomer specific 2-hydroxyacid dehydrogenase family. FDH subfamily.</text>
</comment>
<dbReference type="EMBL" id="DF237094">
    <property type="protein sequence ID" value="GAQ83363.1"/>
    <property type="molecule type" value="Genomic_DNA"/>
</dbReference>
<dbReference type="GO" id="GO:0005739">
    <property type="term" value="C:mitochondrion"/>
    <property type="evidence" value="ECO:0007669"/>
    <property type="project" value="UniProtKB-SubCell"/>
</dbReference>
<comment type="subunit">
    <text evidence="4">Homodimer.</text>
</comment>
<comment type="catalytic activity">
    <reaction evidence="1 4">
        <text>formate + NAD(+) = CO2 + NADH</text>
        <dbReference type="Rhea" id="RHEA:15985"/>
        <dbReference type="ChEBI" id="CHEBI:15740"/>
        <dbReference type="ChEBI" id="CHEBI:16526"/>
        <dbReference type="ChEBI" id="CHEBI:57540"/>
        <dbReference type="ChEBI" id="CHEBI:57945"/>
        <dbReference type="EC" id="1.17.1.9"/>
    </reaction>
</comment>
<dbReference type="InterPro" id="IPR006140">
    <property type="entry name" value="D-isomer_DH_NAD-bd"/>
</dbReference>
<dbReference type="PANTHER" id="PTHR42938:SF9">
    <property type="entry name" value="FORMATE DEHYDROGENASE 1"/>
    <property type="match status" value="1"/>
</dbReference>
<feature type="domain" description="D-isomer specific 2-hydroxyacid dehydrogenase catalytic" evidence="5">
    <location>
        <begin position="44"/>
        <end position="340"/>
    </location>
</feature>
<organism evidence="7 8">
    <name type="scientific">Klebsormidium nitens</name>
    <name type="common">Green alga</name>
    <name type="synonym">Ulothrix nitens</name>
    <dbReference type="NCBI Taxonomy" id="105231"/>
    <lineage>
        <taxon>Eukaryota</taxon>
        <taxon>Viridiplantae</taxon>
        <taxon>Streptophyta</taxon>
        <taxon>Klebsormidiophyceae</taxon>
        <taxon>Klebsormidiales</taxon>
        <taxon>Klebsormidiaceae</taxon>
        <taxon>Klebsormidium</taxon>
    </lineage>
</organism>
<dbReference type="GO" id="GO:0008863">
    <property type="term" value="F:formate dehydrogenase (NAD+) activity"/>
    <property type="evidence" value="ECO:0000318"/>
    <property type="project" value="GO_Central"/>
</dbReference>
<dbReference type="GO" id="GO:0042183">
    <property type="term" value="P:formate catabolic process"/>
    <property type="evidence" value="ECO:0007669"/>
    <property type="project" value="UniProtKB-UniRule"/>
</dbReference>
<keyword evidence="2 4" id="KW-0560">Oxidoreductase</keyword>
<dbReference type="FunFam" id="3.40.50.720:FF:000057">
    <property type="entry name" value="Formate dehydrogenase"/>
    <property type="match status" value="1"/>
</dbReference>
<dbReference type="HAMAP" id="MF_03210">
    <property type="entry name" value="Formate_dehydrogenase"/>
    <property type="match status" value="1"/>
</dbReference>
<protein>
    <recommendedName>
        <fullName evidence="4">Formate dehydrogenase, mitochondrial</fullName>
        <shortName evidence="4">FDH</shortName>
        <ecNumber evidence="4">1.17.1.9</ecNumber>
    </recommendedName>
    <alternativeName>
        <fullName evidence="4">NAD-dependent formate dehydrogenase</fullName>
    </alternativeName>
</protein>
<dbReference type="SUPFAM" id="SSF52283">
    <property type="entry name" value="Formate/glycerate dehydrogenase catalytic domain-like"/>
    <property type="match status" value="1"/>
</dbReference>
<evidence type="ECO:0000313" key="7">
    <source>
        <dbReference type="EMBL" id="GAQ83363.1"/>
    </source>
</evidence>
<feature type="binding site" evidence="4">
    <location>
        <begin position="234"/>
        <end position="238"/>
    </location>
    <ligand>
        <name>NAD(+)</name>
        <dbReference type="ChEBI" id="CHEBI:57540"/>
    </ligand>
</feature>
<dbReference type="Pfam" id="PF00389">
    <property type="entry name" value="2-Hacid_dh"/>
    <property type="match status" value="1"/>
</dbReference>
<dbReference type="Pfam" id="PF02826">
    <property type="entry name" value="2-Hacid_dh_C"/>
    <property type="match status" value="1"/>
</dbReference>
<dbReference type="InterPro" id="IPR029753">
    <property type="entry name" value="D-isomer_DH_CS"/>
</dbReference>
<dbReference type="Proteomes" id="UP000054558">
    <property type="component" value="Unassembled WGS sequence"/>
</dbReference>
<evidence type="ECO:0000256" key="3">
    <source>
        <dbReference type="ARBA" id="ARBA00023027"/>
    </source>
</evidence>
<evidence type="ECO:0000259" key="5">
    <source>
        <dbReference type="Pfam" id="PF00389"/>
    </source>
</evidence>
<gene>
    <name evidence="7" type="ORF">KFL_001450160</name>
</gene>
<feature type="site" description="Important for catalytic activity" evidence="4">
    <location>
        <position position="310"/>
    </location>
</feature>
<dbReference type="GO" id="GO:0016616">
    <property type="term" value="F:oxidoreductase activity, acting on the CH-OH group of donors, NAD or NADP as acceptor"/>
    <property type="evidence" value="ECO:0007669"/>
    <property type="project" value="InterPro"/>
</dbReference>
<name>A0A1Y1HYU5_KLENI</name>
<feature type="site" description="Important for catalytic activity" evidence="4">
    <location>
        <position position="262"/>
    </location>
</feature>
<feature type="binding site" evidence="4">
    <location>
        <position position="126"/>
    </location>
    <ligand>
        <name>substrate</name>
    </ligand>
</feature>
<dbReference type="AlphaFoldDB" id="A0A1Y1HYU5"/>
<dbReference type="CDD" id="cd05302">
    <property type="entry name" value="FDH"/>
    <property type="match status" value="1"/>
</dbReference>
<reference evidence="7 8" key="1">
    <citation type="journal article" date="2014" name="Nat. Commun.">
        <title>Klebsormidium flaccidum genome reveals primary factors for plant terrestrial adaptation.</title>
        <authorList>
            <person name="Hori K."/>
            <person name="Maruyama F."/>
            <person name="Fujisawa T."/>
            <person name="Togashi T."/>
            <person name="Yamamoto N."/>
            <person name="Seo M."/>
            <person name="Sato S."/>
            <person name="Yamada T."/>
            <person name="Mori H."/>
            <person name="Tajima N."/>
            <person name="Moriyama T."/>
            <person name="Ikeuchi M."/>
            <person name="Watanabe M."/>
            <person name="Wada H."/>
            <person name="Kobayashi K."/>
            <person name="Saito M."/>
            <person name="Masuda T."/>
            <person name="Sasaki-Sekimoto Y."/>
            <person name="Mashiguchi K."/>
            <person name="Awai K."/>
            <person name="Shimojima M."/>
            <person name="Masuda S."/>
            <person name="Iwai M."/>
            <person name="Nobusawa T."/>
            <person name="Narise T."/>
            <person name="Kondo S."/>
            <person name="Saito H."/>
            <person name="Sato R."/>
            <person name="Murakawa M."/>
            <person name="Ihara Y."/>
            <person name="Oshima-Yamada Y."/>
            <person name="Ohtaka K."/>
            <person name="Satoh M."/>
            <person name="Sonobe K."/>
            <person name="Ishii M."/>
            <person name="Ohtani R."/>
            <person name="Kanamori-Sato M."/>
            <person name="Honoki R."/>
            <person name="Miyazaki D."/>
            <person name="Mochizuki H."/>
            <person name="Umetsu J."/>
            <person name="Higashi K."/>
            <person name="Shibata D."/>
            <person name="Kamiya Y."/>
            <person name="Sato N."/>
            <person name="Nakamura Y."/>
            <person name="Tabata S."/>
            <person name="Ida S."/>
            <person name="Kurokawa K."/>
            <person name="Ohta H."/>
        </authorList>
    </citation>
    <scope>NUCLEOTIDE SEQUENCE [LARGE SCALE GENOMIC DNA]</scope>
    <source>
        <strain evidence="7 8">NIES-2285</strain>
    </source>
</reference>
<sequence length="356" mass="40190">MEGNERHEGKQKILAVLYKAGEYAKNKQFLACAENGLGLREWLEKLGHEYIVTDDKDGPDSELEKQLPTIDILITTPFHPAYMTRERIQKAKKLKLIITAGVGSDHIDLHAAAEKGMTVAEIAGSNVTSVAEDEIMRILILIRNFIPGYMQIIHDEWNVAAVAYKAYDLERKTVGTLGAGRIGQEMMKRLQSWNCNLLYYGRHQNENIEKFGATFEKDLDTFLSKCDVVSINVPLTDKTRHMIGKEQLAKMKKGAYLINNARAEIVNREAIVEALESGQLNGYGGDVWYPQPPPKDHPWRHMPNHAMTPHLSGTTLDAQARYAAGTKKILECWFDGKPLPEEDYIVREGELAPQYQ</sequence>
<dbReference type="OrthoDB" id="1621027at2759"/>
<dbReference type="InterPro" id="IPR033689">
    <property type="entry name" value="FDH_NAD-dep"/>
</dbReference>
<evidence type="ECO:0000256" key="2">
    <source>
        <dbReference type="ARBA" id="ARBA00023002"/>
    </source>
</evidence>
<dbReference type="InterPro" id="IPR036291">
    <property type="entry name" value="NAD(P)-bd_dom_sf"/>
</dbReference>
<feature type="binding site" evidence="4">
    <location>
        <begin position="310"/>
        <end position="313"/>
    </location>
    <ligand>
        <name>NAD(+)</name>
        <dbReference type="ChEBI" id="CHEBI:57540"/>
    </ligand>
</feature>
<evidence type="ECO:0000259" key="6">
    <source>
        <dbReference type="Pfam" id="PF02826"/>
    </source>
</evidence>
<feature type="binding site" evidence="4">
    <location>
        <position position="286"/>
    </location>
    <ligand>
        <name>NAD(+)</name>
        <dbReference type="ChEBI" id="CHEBI:57540"/>
    </ligand>
</feature>
<proteinExistence type="inferred from homology"/>
<dbReference type="PANTHER" id="PTHR42938">
    <property type="entry name" value="FORMATE DEHYDROGENASE 1"/>
    <property type="match status" value="1"/>
</dbReference>
<dbReference type="OMA" id="VSQCDII"/>
<keyword evidence="4" id="KW-0496">Mitochondrion</keyword>
<dbReference type="Gene3D" id="3.40.50.720">
    <property type="entry name" value="NAD(P)-binding Rossmann-like Domain"/>
    <property type="match status" value="2"/>
</dbReference>
<dbReference type="InterPro" id="IPR006139">
    <property type="entry name" value="D-isomer_2_OHA_DH_cat_dom"/>
</dbReference>
<dbReference type="PROSITE" id="PS00670">
    <property type="entry name" value="D_2_HYDROXYACID_DH_2"/>
    <property type="match status" value="1"/>
</dbReference>
<feature type="binding site" evidence="4">
    <location>
        <position position="260"/>
    </location>
    <ligand>
        <name>NAD(+)</name>
        <dbReference type="ChEBI" id="CHEBI:57540"/>
    </ligand>
</feature>
<dbReference type="SUPFAM" id="SSF51735">
    <property type="entry name" value="NAD(P)-binding Rossmann-fold domains"/>
    <property type="match status" value="1"/>
</dbReference>
<feature type="binding site" evidence="4">
    <location>
        <position position="102"/>
    </location>
    <ligand>
        <name>substrate</name>
    </ligand>
</feature>
<comment type="subcellular location">
    <subcellularLocation>
        <location evidence="4">Mitochondrion</location>
    </subcellularLocation>
</comment>
<dbReference type="NCBIfam" id="NF005750">
    <property type="entry name" value="PRK07574.1"/>
    <property type="match status" value="1"/>
</dbReference>
<keyword evidence="8" id="KW-1185">Reference proteome</keyword>
<evidence type="ECO:0000256" key="4">
    <source>
        <dbReference type="HAMAP-Rule" id="MF_03210"/>
    </source>
</evidence>
<accession>A0A1Y1HYU5</accession>
<dbReference type="STRING" id="105231.A0A1Y1HYU5"/>
<dbReference type="GO" id="GO:0051287">
    <property type="term" value="F:NAD binding"/>
    <property type="evidence" value="ECO:0007669"/>
    <property type="project" value="InterPro"/>
</dbReference>
<evidence type="ECO:0000313" key="8">
    <source>
        <dbReference type="Proteomes" id="UP000054558"/>
    </source>
</evidence>
<evidence type="ECO:0000256" key="1">
    <source>
        <dbReference type="ARBA" id="ARBA00000455"/>
    </source>
</evidence>
<dbReference type="EC" id="1.17.1.9" evidence="4"/>
<feature type="domain" description="D-isomer specific 2-hydroxyacid dehydrogenase NAD-binding" evidence="6">
    <location>
        <begin position="136"/>
        <end position="312"/>
    </location>
</feature>
<keyword evidence="3 4" id="KW-0520">NAD</keyword>
<comment type="caution">
    <text evidence="4">Lacks conserved residue(s) required for the propagation of feature annotation.</text>
</comment>
<comment type="function">
    <text evidence="4">Catalyzes the NAD(+)-dependent oxidation of formate to carbon dioxide. Involved in the cell stress response.</text>
</comment>
<feature type="binding site" evidence="4">
    <location>
        <begin position="181"/>
        <end position="182"/>
    </location>
    <ligand>
        <name>NAD(+)</name>
        <dbReference type="ChEBI" id="CHEBI:57540"/>
    </ligand>
</feature>